<keyword evidence="1" id="KW-1133">Transmembrane helix</keyword>
<evidence type="ECO:0000256" key="1">
    <source>
        <dbReference type="SAM" id="Phobius"/>
    </source>
</evidence>
<comment type="caution">
    <text evidence="2">The sequence shown here is derived from an EMBL/GenBank/DDBJ whole genome shotgun (WGS) entry which is preliminary data.</text>
</comment>
<evidence type="ECO:0000313" key="2">
    <source>
        <dbReference type="EMBL" id="KAJ4112139.1"/>
    </source>
</evidence>
<evidence type="ECO:0000313" key="3">
    <source>
        <dbReference type="Proteomes" id="UP001152024"/>
    </source>
</evidence>
<gene>
    <name evidence="2" type="ORF">NW768_011718</name>
</gene>
<keyword evidence="1" id="KW-0812">Transmembrane</keyword>
<feature type="transmembrane region" description="Helical" evidence="1">
    <location>
        <begin position="563"/>
        <end position="588"/>
    </location>
</feature>
<name>A0ABQ8QWY6_FUSEQ</name>
<dbReference type="EMBL" id="JAOQBH010000032">
    <property type="protein sequence ID" value="KAJ4112139.1"/>
    <property type="molecule type" value="Genomic_DNA"/>
</dbReference>
<reference evidence="2" key="1">
    <citation type="submission" date="2022-09" db="EMBL/GenBank/DDBJ databases">
        <title>Fusarium specimens isolated from Avocado Roots.</title>
        <authorList>
            <person name="Stajich J."/>
            <person name="Roper C."/>
            <person name="Heimlech-Rivalta G."/>
        </authorList>
    </citation>
    <scope>NUCLEOTIDE SEQUENCE</scope>
    <source>
        <strain evidence="2">CF00095</strain>
    </source>
</reference>
<proteinExistence type="predicted"/>
<accession>A0ABQ8QWY6</accession>
<organism evidence="2 3">
    <name type="scientific">Fusarium equiseti</name>
    <name type="common">Fusarium scirpi</name>
    <dbReference type="NCBI Taxonomy" id="61235"/>
    <lineage>
        <taxon>Eukaryota</taxon>
        <taxon>Fungi</taxon>
        <taxon>Dikarya</taxon>
        <taxon>Ascomycota</taxon>
        <taxon>Pezizomycotina</taxon>
        <taxon>Sordariomycetes</taxon>
        <taxon>Hypocreomycetidae</taxon>
        <taxon>Hypocreales</taxon>
        <taxon>Nectriaceae</taxon>
        <taxon>Fusarium</taxon>
        <taxon>Fusarium incarnatum-equiseti species complex</taxon>
    </lineage>
</organism>
<sequence>MGSMRARDRRSRGEMWDMIVVDGYAARVITLCSAAIRVAIVFQTGLLAALMAAFILETTGSRLSNLASFSIARASNASPWEIYWMASQQNLKRKGIKFLQCSIPLLAFLVNLITTFTSTILLFDFTMTPVAVQNGTTLINVGIDMDKDIADFSGISYWQSKPMAHWRFAETHPSTPDNLTVPKGIADTGDIYRAALPLENVDDRTSLEFLSGPTIVTNMRTICVAPTLSNSTIVYKTADSFTTEGLYLEALLDPSTGWKGGPKFNGNNSLQFSCRINNDWNQTDSMAWPLSMCTFTELKLKDSLISSDESLQNPLSGQPYAFQPVILLNSSEVLNGRKTQWNETFQDWNPVVIPQWVQPSKIVENGTWSNAVTDNGTDIFQASVCFITHNTPLLYNVTMSGKTISAEPKSQPRWRRLHAKTGTEFINQLGIGVSPSDYETRGILDLEVRSGPRFFGVNNEGDNAGLYDFIGSALFDYSNSGGWAFNNDAYMGYTDSSIAWLAHPEHSLLVQTVLQETGNPAEALKNLFSRFYQMIFYDMLPYFTAEQSFELAKAREVFSPTRWTSLIIVLSVLVIHLALMLVVVWLFAMSTRVSTLGNAWQAVSQIMSSDTTPVLQAVSNNSMSDGEVKEWAKSTAYDERNYGLSGSVSNGGSGIWRR</sequence>
<dbReference type="Proteomes" id="UP001152024">
    <property type="component" value="Unassembled WGS sequence"/>
</dbReference>
<protein>
    <submittedName>
        <fullName evidence="2">Uncharacterized protein</fullName>
    </submittedName>
</protein>
<feature type="transmembrane region" description="Helical" evidence="1">
    <location>
        <begin position="34"/>
        <end position="55"/>
    </location>
</feature>
<keyword evidence="3" id="KW-1185">Reference proteome</keyword>
<keyword evidence="1" id="KW-0472">Membrane</keyword>